<dbReference type="GO" id="GO:0008270">
    <property type="term" value="F:zinc ion binding"/>
    <property type="evidence" value="ECO:0007669"/>
    <property type="project" value="InterPro"/>
</dbReference>
<keyword evidence="2" id="KW-0805">Transcription regulation</keyword>
<evidence type="ECO:0000256" key="2">
    <source>
        <dbReference type="ARBA" id="ARBA00023015"/>
    </source>
</evidence>
<dbReference type="GO" id="GO:0005634">
    <property type="term" value="C:nucleus"/>
    <property type="evidence" value="ECO:0007669"/>
    <property type="project" value="UniProtKB-SubCell"/>
</dbReference>
<accession>A0A4Q4TFM6</accession>
<keyword evidence="9" id="KW-1185">Reference proteome</keyword>
<dbReference type="InterPro" id="IPR036864">
    <property type="entry name" value="Zn2-C6_fun-type_DNA-bd_sf"/>
</dbReference>
<keyword evidence="3" id="KW-0238">DNA-binding</keyword>
<evidence type="ECO:0000256" key="3">
    <source>
        <dbReference type="ARBA" id="ARBA00023125"/>
    </source>
</evidence>
<dbReference type="Pfam" id="PF00172">
    <property type="entry name" value="Zn_clus"/>
    <property type="match status" value="1"/>
</dbReference>
<dbReference type="OrthoDB" id="4755275at2759"/>
<feature type="region of interest" description="Disordered" evidence="6">
    <location>
        <begin position="48"/>
        <end position="124"/>
    </location>
</feature>
<dbReference type="GO" id="GO:0043565">
    <property type="term" value="F:sequence-specific DNA binding"/>
    <property type="evidence" value="ECO:0007669"/>
    <property type="project" value="TreeGrafter"/>
</dbReference>
<sequence>MRPVRYRSACDGCNASKTKCSGETTGCVRCSSLQLRCHYSESRVGRVPGIRGRNRRREDHEQREGPLQKKRHVQQQETPPEAPETGAPLRVQLGSPTPLSGREDVRDGSPEAERGQTPRDFWADFSPSAAVDGIDTIWSQSLSMSSLPTTPDSNQSRRTRSLLFSEASDLSSFPLQQPGGISNDPIANAEFDSEVLDFLPGPDPATGLGPETAAPPNRGPHLGVDLLRSGRSANSFAAAADDNAPLAPGAVACGDETISGRHTNNTFDRNCPPRAPDRGISTMQPLLHTAHQLELDVARSHHDLYATLNVVKLAMQELQSAVEHLQRRPDLERARAELMVCVVAHQVTELLVESCSLALGNKDKTRRQSTGSSIISSSIRASGDMHSSPTESGLPLGHPFQMDDDDRRAMEVVMVQRQVKRGLAVVRWLRATRAAGIATHEGERGGVLANVNDISALAIEMTEVESRLTRLANILREEADLNP</sequence>
<dbReference type="GO" id="GO:0045944">
    <property type="term" value="P:positive regulation of transcription by RNA polymerase II"/>
    <property type="evidence" value="ECO:0007669"/>
    <property type="project" value="TreeGrafter"/>
</dbReference>
<protein>
    <recommendedName>
        <fullName evidence="7">Zn(2)-C6 fungal-type domain-containing protein</fullName>
    </recommendedName>
</protein>
<dbReference type="CDD" id="cd00067">
    <property type="entry name" value="GAL4"/>
    <property type="match status" value="1"/>
</dbReference>
<name>A0A4Q4TFM6_9PEZI</name>
<proteinExistence type="predicted"/>
<dbReference type="AlphaFoldDB" id="A0A4Q4TFM6"/>
<dbReference type="PANTHER" id="PTHR47540">
    <property type="entry name" value="THIAMINE REPRESSIBLE GENES REGULATORY PROTEIN THI5"/>
    <property type="match status" value="1"/>
</dbReference>
<comment type="caution">
    <text evidence="8">The sequence shown here is derived from an EMBL/GenBank/DDBJ whole genome shotgun (WGS) entry which is preliminary data.</text>
</comment>
<evidence type="ECO:0000256" key="1">
    <source>
        <dbReference type="ARBA" id="ARBA00004123"/>
    </source>
</evidence>
<feature type="compositionally biased region" description="Low complexity" evidence="6">
    <location>
        <begin position="75"/>
        <end position="88"/>
    </location>
</feature>
<comment type="subcellular location">
    <subcellularLocation>
        <location evidence="1">Nucleus</location>
    </subcellularLocation>
</comment>
<feature type="region of interest" description="Disordered" evidence="6">
    <location>
        <begin position="366"/>
        <end position="401"/>
    </location>
</feature>
<reference evidence="8 9" key="1">
    <citation type="submission" date="2018-06" db="EMBL/GenBank/DDBJ databases">
        <title>Complete Genomes of Monosporascus.</title>
        <authorList>
            <person name="Robinson A.J."/>
            <person name="Natvig D.O."/>
        </authorList>
    </citation>
    <scope>NUCLEOTIDE SEQUENCE [LARGE SCALE GENOMIC DNA]</scope>
    <source>
        <strain evidence="8 9">CBS 110550</strain>
    </source>
</reference>
<evidence type="ECO:0000256" key="6">
    <source>
        <dbReference type="SAM" id="MobiDB-lite"/>
    </source>
</evidence>
<dbReference type="InterPro" id="IPR051711">
    <property type="entry name" value="Stress_Response_Reg"/>
</dbReference>
<evidence type="ECO:0000313" key="9">
    <source>
        <dbReference type="Proteomes" id="UP000293360"/>
    </source>
</evidence>
<evidence type="ECO:0000256" key="5">
    <source>
        <dbReference type="ARBA" id="ARBA00023242"/>
    </source>
</evidence>
<feature type="compositionally biased region" description="Basic and acidic residues" evidence="6">
    <location>
        <begin position="101"/>
        <end position="117"/>
    </location>
</feature>
<dbReference type="SUPFAM" id="SSF57701">
    <property type="entry name" value="Zn2/Cys6 DNA-binding domain"/>
    <property type="match status" value="1"/>
</dbReference>
<feature type="compositionally biased region" description="Basic and acidic residues" evidence="6">
    <location>
        <begin position="56"/>
        <end position="67"/>
    </location>
</feature>
<dbReference type="Gene3D" id="4.10.240.10">
    <property type="entry name" value="Zn(2)-C6 fungal-type DNA-binding domain"/>
    <property type="match status" value="1"/>
</dbReference>
<evidence type="ECO:0000259" key="7">
    <source>
        <dbReference type="PROSITE" id="PS50048"/>
    </source>
</evidence>
<evidence type="ECO:0000256" key="4">
    <source>
        <dbReference type="ARBA" id="ARBA00023163"/>
    </source>
</evidence>
<dbReference type="GO" id="GO:0000981">
    <property type="term" value="F:DNA-binding transcription factor activity, RNA polymerase II-specific"/>
    <property type="evidence" value="ECO:0007669"/>
    <property type="project" value="InterPro"/>
</dbReference>
<feature type="domain" description="Zn(2)-C6 fungal-type" evidence="7">
    <location>
        <begin position="9"/>
        <end position="39"/>
    </location>
</feature>
<gene>
    <name evidence="8" type="ORF">DL764_004372</name>
</gene>
<dbReference type="PANTHER" id="PTHR47540:SF4">
    <property type="entry name" value="TRANSCRIPTION FACTOR RGLT"/>
    <property type="match status" value="1"/>
</dbReference>
<dbReference type="PROSITE" id="PS50048">
    <property type="entry name" value="ZN2_CY6_FUNGAL_2"/>
    <property type="match status" value="1"/>
</dbReference>
<dbReference type="SMART" id="SM00066">
    <property type="entry name" value="GAL4"/>
    <property type="match status" value="1"/>
</dbReference>
<dbReference type="Proteomes" id="UP000293360">
    <property type="component" value="Unassembled WGS sequence"/>
</dbReference>
<keyword evidence="4" id="KW-0804">Transcription</keyword>
<keyword evidence="5" id="KW-0539">Nucleus</keyword>
<dbReference type="InterPro" id="IPR001138">
    <property type="entry name" value="Zn2Cys6_DnaBD"/>
</dbReference>
<evidence type="ECO:0000313" key="8">
    <source>
        <dbReference type="EMBL" id="RYP04564.1"/>
    </source>
</evidence>
<dbReference type="EMBL" id="QJNU01000205">
    <property type="protein sequence ID" value="RYP04564.1"/>
    <property type="molecule type" value="Genomic_DNA"/>
</dbReference>
<organism evidence="8 9">
    <name type="scientific">Monosporascus ibericus</name>
    <dbReference type="NCBI Taxonomy" id="155417"/>
    <lineage>
        <taxon>Eukaryota</taxon>
        <taxon>Fungi</taxon>
        <taxon>Dikarya</taxon>
        <taxon>Ascomycota</taxon>
        <taxon>Pezizomycotina</taxon>
        <taxon>Sordariomycetes</taxon>
        <taxon>Xylariomycetidae</taxon>
        <taxon>Xylariales</taxon>
        <taxon>Xylariales incertae sedis</taxon>
        <taxon>Monosporascus</taxon>
    </lineage>
</organism>